<reference evidence="4" key="1">
    <citation type="submission" date="2025-08" db="UniProtKB">
        <authorList>
            <consortium name="RefSeq"/>
        </authorList>
    </citation>
    <scope>IDENTIFICATION</scope>
    <source>
        <strain evidence="4">Aabys</strain>
        <tissue evidence="4">Whole body</tissue>
    </source>
</reference>
<feature type="compositionally biased region" description="Low complexity" evidence="1">
    <location>
        <begin position="164"/>
        <end position="181"/>
    </location>
</feature>
<keyword evidence="3" id="KW-1185">Reference proteome</keyword>
<dbReference type="InterPro" id="IPR006578">
    <property type="entry name" value="MADF-dom"/>
</dbReference>
<feature type="region of interest" description="Disordered" evidence="1">
    <location>
        <begin position="164"/>
        <end position="196"/>
    </location>
</feature>
<dbReference type="RefSeq" id="XP_058975710.1">
    <property type="nucleotide sequence ID" value="XM_059119727.1"/>
</dbReference>
<evidence type="ECO:0000313" key="3">
    <source>
        <dbReference type="Proteomes" id="UP001652621"/>
    </source>
</evidence>
<feature type="compositionally biased region" description="Low complexity" evidence="1">
    <location>
        <begin position="276"/>
        <end position="287"/>
    </location>
</feature>
<evidence type="ECO:0000259" key="2">
    <source>
        <dbReference type="PROSITE" id="PS51029"/>
    </source>
</evidence>
<protein>
    <submittedName>
        <fullName evidence="4">Uncharacterized protein LOC109612865</fullName>
    </submittedName>
</protein>
<dbReference type="PROSITE" id="PS51029">
    <property type="entry name" value="MADF"/>
    <property type="match status" value="1"/>
</dbReference>
<dbReference type="PANTHER" id="PTHR21505">
    <property type="entry name" value="MADF DOMAIN-CONTAINING PROTEIN-RELATED"/>
    <property type="match status" value="1"/>
</dbReference>
<dbReference type="Proteomes" id="UP001652621">
    <property type="component" value="Unplaced"/>
</dbReference>
<proteinExistence type="predicted"/>
<dbReference type="GeneID" id="109612865"/>
<gene>
    <name evidence="4" type="primary">LOC109612865</name>
</gene>
<name>A0ABM3UQA0_MUSDO</name>
<feature type="domain" description="MADF" evidence="2">
    <location>
        <begin position="40"/>
        <end position="138"/>
    </location>
</feature>
<evidence type="ECO:0000256" key="1">
    <source>
        <dbReference type="SAM" id="MobiDB-lite"/>
    </source>
</evidence>
<dbReference type="SMART" id="SM00595">
    <property type="entry name" value="MADF"/>
    <property type="match status" value="1"/>
</dbReference>
<feature type="region of interest" description="Disordered" evidence="1">
    <location>
        <begin position="253"/>
        <end position="287"/>
    </location>
</feature>
<sequence>MCCFICFRFSTGKLQTMAGEQVCGLKKINKLMWTQELVELLITKYQQYEFLYNTSHPHYADRVKRSNALFEICKELKEVDNNISEECIKKKIHTLRSQYVKELQKVSCSKKSGAGADDIYEPKLWCYSQLQFLKSFCSVRDGESNIPQTENLATTTEELYLSIPSPKASPSLSSPSLLSPSENHVPRKRQRQTKPVKLDGIREKIFRKLDNEPKFDWLGKEVVAQLNYIKNEKIQQRTIWKIQDALREGIMEDEKSDDANSEDYSACSSHVEELDSTSTTSSPMPRTPDILQLSIDRLFDDESNNYFKF</sequence>
<organism evidence="3 4">
    <name type="scientific">Musca domestica</name>
    <name type="common">House fly</name>
    <dbReference type="NCBI Taxonomy" id="7370"/>
    <lineage>
        <taxon>Eukaryota</taxon>
        <taxon>Metazoa</taxon>
        <taxon>Ecdysozoa</taxon>
        <taxon>Arthropoda</taxon>
        <taxon>Hexapoda</taxon>
        <taxon>Insecta</taxon>
        <taxon>Pterygota</taxon>
        <taxon>Neoptera</taxon>
        <taxon>Endopterygota</taxon>
        <taxon>Diptera</taxon>
        <taxon>Brachycera</taxon>
        <taxon>Muscomorpha</taxon>
        <taxon>Muscoidea</taxon>
        <taxon>Muscidae</taxon>
        <taxon>Musca</taxon>
    </lineage>
</organism>
<dbReference type="PANTHER" id="PTHR21505:SF12">
    <property type="entry name" value="MADF DOMAIN-CONTAINING PROTEIN-RELATED"/>
    <property type="match status" value="1"/>
</dbReference>
<evidence type="ECO:0000313" key="4">
    <source>
        <dbReference type="RefSeq" id="XP_058975710.1"/>
    </source>
</evidence>
<accession>A0ABM3UQA0</accession>
<dbReference type="Pfam" id="PF10545">
    <property type="entry name" value="MADF_DNA_bdg"/>
    <property type="match status" value="1"/>
</dbReference>